<dbReference type="OrthoDB" id="9785276at2"/>
<accession>A0A2U9T669</accession>
<comment type="cofactor">
    <cofactor evidence="1 5">
        <name>FAD</name>
        <dbReference type="ChEBI" id="CHEBI:57692"/>
    </cofactor>
</comment>
<feature type="domain" description="Glucose-methanol-choline oxidoreductase N-terminal" evidence="7">
    <location>
        <begin position="79"/>
        <end position="102"/>
    </location>
</feature>
<evidence type="ECO:0000256" key="6">
    <source>
        <dbReference type="RuleBase" id="RU003968"/>
    </source>
</evidence>
<dbReference type="InterPro" id="IPR007867">
    <property type="entry name" value="GMC_OxRtase_C"/>
</dbReference>
<organism evidence="8 9">
    <name type="scientific">Marilutibacter maris</name>
    <dbReference type="NCBI Taxonomy" id="1605891"/>
    <lineage>
        <taxon>Bacteria</taxon>
        <taxon>Pseudomonadati</taxon>
        <taxon>Pseudomonadota</taxon>
        <taxon>Gammaproteobacteria</taxon>
        <taxon>Lysobacterales</taxon>
        <taxon>Lysobacteraceae</taxon>
        <taxon>Marilutibacter</taxon>
    </lineage>
</organism>
<dbReference type="PANTHER" id="PTHR11552:SF147">
    <property type="entry name" value="CHOLINE DEHYDROGENASE, MITOCHONDRIAL"/>
    <property type="match status" value="1"/>
</dbReference>
<sequence>MYDYIIIGAGSAGCVLANRLSEDPDVRVLLLEAGPRDRHPFIHMPAGIAKLVGIKRLNWDYYTAPEPQLDGRTLWWPRGKVLGGSSSINAMCYTRGVPGDYDEWAALGADGWHWDNVLPYFRRAEHNQRGGDALHGDAGPLHVSELRHSNPLSHAFIEAGTQAGYPRNDDFSGPTQEGFGLYQVTQKQGARCSSAVAYLDPARPRDNLEIVTGAMVSRITFEPGRGGTPRANGVTYNVGGRAFHQPCSGEVLLCGGALNSPQTLMLSGIGPAAQLRRHGIEVLVDAAQVGENLQDHLDICTLRQCTQPITYDRVSDLRIAFDYYLRGHSGVGSSNVAEAGAFVRSPLAPDARADVQLHFVPALLDDHGRNRLPGDGFTVHACFLRPRSRGRLSLVSDRAADKVRIEANYLGDADGFDMRMMVECARLSRDVLAQPAFDRYRGAPIFPDRDDLDDAGLAAFVRAKAESIYHPIGTCRMGRDADAVVDPDLRVRGVDGLRVIDASVMPRLPGGNTNAPTIMIAERAADLIAGRKRNEVRDPRVDAVGAV</sequence>
<dbReference type="SUPFAM" id="SSF54373">
    <property type="entry name" value="FAD-linked reductases, C-terminal domain"/>
    <property type="match status" value="1"/>
</dbReference>
<dbReference type="Gene3D" id="3.30.560.10">
    <property type="entry name" value="Glucose Oxidase, domain 3"/>
    <property type="match status" value="1"/>
</dbReference>
<feature type="binding site" evidence="5">
    <location>
        <position position="81"/>
    </location>
    <ligand>
        <name>FAD</name>
        <dbReference type="ChEBI" id="CHEBI:57692"/>
    </ligand>
</feature>
<dbReference type="RefSeq" id="WP_111267306.1">
    <property type="nucleotide sequence ID" value="NZ_CP029843.1"/>
</dbReference>
<dbReference type="Pfam" id="PF00732">
    <property type="entry name" value="GMC_oxred_N"/>
    <property type="match status" value="1"/>
</dbReference>
<dbReference type="NCBIfam" id="NF002550">
    <property type="entry name" value="PRK02106.1"/>
    <property type="match status" value="1"/>
</dbReference>
<reference evidence="8 9" key="1">
    <citation type="submission" date="2018-05" db="EMBL/GenBank/DDBJ databases">
        <title>The complete genome of Lysobacter maris HZ9B, a marine bacterium antagonistic against terrestrial plant pathogens.</title>
        <authorList>
            <person name="Zhang X.-Q."/>
        </authorList>
    </citation>
    <scope>NUCLEOTIDE SEQUENCE [LARGE SCALE GENOMIC DNA]</scope>
    <source>
        <strain evidence="8 9">HZ9B</strain>
    </source>
</reference>
<protein>
    <submittedName>
        <fullName evidence="8">GMC family oxidoreductase</fullName>
    </submittedName>
</protein>
<dbReference type="KEGG" id="lmb:C9I47_2589"/>
<keyword evidence="4 5" id="KW-0274">FAD</keyword>
<dbReference type="PIRSF" id="PIRSF000137">
    <property type="entry name" value="Alcohol_oxidase"/>
    <property type="match status" value="1"/>
</dbReference>
<evidence type="ECO:0000256" key="5">
    <source>
        <dbReference type="PIRSR" id="PIRSR000137-2"/>
    </source>
</evidence>
<comment type="similarity">
    <text evidence="2 6">Belongs to the GMC oxidoreductase family.</text>
</comment>
<evidence type="ECO:0000313" key="8">
    <source>
        <dbReference type="EMBL" id="AWV08266.1"/>
    </source>
</evidence>
<proteinExistence type="inferred from homology"/>
<dbReference type="Pfam" id="PF05199">
    <property type="entry name" value="GMC_oxred_C"/>
    <property type="match status" value="1"/>
</dbReference>
<evidence type="ECO:0000259" key="7">
    <source>
        <dbReference type="PROSITE" id="PS00623"/>
    </source>
</evidence>
<dbReference type="PROSITE" id="PS00623">
    <property type="entry name" value="GMC_OXRED_1"/>
    <property type="match status" value="1"/>
</dbReference>
<name>A0A2U9T669_9GAMM</name>
<dbReference type="InterPro" id="IPR000172">
    <property type="entry name" value="GMC_OxRdtase_N"/>
</dbReference>
<dbReference type="GO" id="GO:0050660">
    <property type="term" value="F:flavin adenine dinucleotide binding"/>
    <property type="evidence" value="ECO:0007669"/>
    <property type="project" value="InterPro"/>
</dbReference>
<dbReference type="EMBL" id="CP029843">
    <property type="protein sequence ID" value="AWV08266.1"/>
    <property type="molecule type" value="Genomic_DNA"/>
</dbReference>
<evidence type="ECO:0000256" key="2">
    <source>
        <dbReference type="ARBA" id="ARBA00010790"/>
    </source>
</evidence>
<evidence type="ECO:0000256" key="1">
    <source>
        <dbReference type="ARBA" id="ARBA00001974"/>
    </source>
</evidence>
<dbReference type="InterPro" id="IPR012132">
    <property type="entry name" value="GMC_OxRdtase"/>
</dbReference>
<dbReference type="GO" id="GO:0019285">
    <property type="term" value="P:glycine betaine biosynthetic process from choline"/>
    <property type="evidence" value="ECO:0007669"/>
    <property type="project" value="TreeGrafter"/>
</dbReference>
<keyword evidence="3 6" id="KW-0285">Flavoprotein</keyword>
<evidence type="ECO:0000256" key="3">
    <source>
        <dbReference type="ARBA" id="ARBA00022630"/>
    </source>
</evidence>
<dbReference type="GO" id="GO:0016020">
    <property type="term" value="C:membrane"/>
    <property type="evidence" value="ECO:0007669"/>
    <property type="project" value="TreeGrafter"/>
</dbReference>
<dbReference type="GO" id="GO:0008812">
    <property type="term" value="F:choline dehydrogenase activity"/>
    <property type="evidence" value="ECO:0007669"/>
    <property type="project" value="TreeGrafter"/>
</dbReference>
<evidence type="ECO:0000313" key="9">
    <source>
        <dbReference type="Proteomes" id="UP000249447"/>
    </source>
</evidence>
<keyword evidence="9" id="KW-1185">Reference proteome</keyword>
<evidence type="ECO:0000256" key="4">
    <source>
        <dbReference type="ARBA" id="ARBA00022827"/>
    </source>
</evidence>
<feature type="binding site" evidence="5">
    <location>
        <position position="216"/>
    </location>
    <ligand>
        <name>FAD</name>
        <dbReference type="ChEBI" id="CHEBI:57692"/>
    </ligand>
</feature>
<dbReference type="PANTHER" id="PTHR11552">
    <property type="entry name" value="GLUCOSE-METHANOL-CHOLINE GMC OXIDOREDUCTASE"/>
    <property type="match status" value="1"/>
</dbReference>
<dbReference type="InterPro" id="IPR036188">
    <property type="entry name" value="FAD/NAD-bd_sf"/>
</dbReference>
<dbReference type="AlphaFoldDB" id="A0A2U9T669"/>
<dbReference type="Gene3D" id="3.50.50.60">
    <property type="entry name" value="FAD/NAD(P)-binding domain"/>
    <property type="match status" value="1"/>
</dbReference>
<gene>
    <name evidence="8" type="ORF">C9I47_2589</name>
</gene>
<dbReference type="SUPFAM" id="SSF51905">
    <property type="entry name" value="FAD/NAD(P)-binding domain"/>
    <property type="match status" value="1"/>
</dbReference>
<dbReference type="Proteomes" id="UP000249447">
    <property type="component" value="Chromosome"/>
</dbReference>